<evidence type="ECO:0000256" key="1">
    <source>
        <dbReference type="ARBA" id="ARBA00001947"/>
    </source>
</evidence>
<name>A0A9X1BB73_9GAMM</name>
<dbReference type="InterPro" id="IPR002933">
    <property type="entry name" value="Peptidase_M20"/>
</dbReference>
<evidence type="ECO:0000256" key="8">
    <source>
        <dbReference type="ARBA" id="ARBA00022801"/>
    </source>
</evidence>
<proteinExistence type="inferred from homology"/>
<dbReference type="Pfam" id="PF07687">
    <property type="entry name" value="M20_dimer"/>
    <property type="match status" value="1"/>
</dbReference>
<organism evidence="12 13">
    <name type="scientific">Thiocapsa imhoffii</name>
    <dbReference type="NCBI Taxonomy" id="382777"/>
    <lineage>
        <taxon>Bacteria</taxon>
        <taxon>Pseudomonadati</taxon>
        <taxon>Pseudomonadota</taxon>
        <taxon>Gammaproteobacteria</taxon>
        <taxon>Chromatiales</taxon>
        <taxon>Chromatiaceae</taxon>
        <taxon>Thiocapsa</taxon>
    </lineage>
</organism>
<keyword evidence="4" id="KW-0963">Cytoplasm</keyword>
<dbReference type="SUPFAM" id="SSF55031">
    <property type="entry name" value="Bacterial exopeptidase dimerisation domain"/>
    <property type="match status" value="1"/>
</dbReference>
<evidence type="ECO:0000313" key="13">
    <source>
        <dbReference type="Proteomes" id="UP001138802"/>
    </source>
</evidence>
<dbReference type="FunFam" id="3.30.70.360:FF:000003">
    <property type="entry name" value="Acetylornithine deacetylase"/>
    <property type="match status" value="1"/>
</dbReference>
<dbReference type="InterPro" id="IPR011650">
    <property type="entry name" value="Peptidase_M20_dimer"/>
</dbReference>
<dbReference type="Gene3D" id="3.30.70.360">
    <property type="match status" value="1"/>
</dbReference>
<keyword evidence="6" id="KW-0028">Amino-acid biosynthesis</keyword>
<protein>
    <submittedName>
        <fullName evidence="12">Acetylornithine deacetylase</fullName>
    </submittedName>
</protein>
<comment type="caution">
    <text evidence="12">The sequence shown here is derived from an EMBL/GenBank/DDBJ whole genome shotgun (WGS) entry which is preliminary data.</text>
</comment>
<keyword evidence="13" id="KW-1185">Reference proteome</keyword>
<dbReference type="PANTHER" id="PTHR43808:SF1">
    <property type="entry name" value="ACETYLORNITHINE DEACETYLASE"/>
    <property type="match status" value="1"/>
</dbReference>
<dbReference type="RefSeq" id="WP_200389477.1">
    <property type="nucleotide sequence ID" value="NZ_NRSD01000030.1"/>
</dbReference>
<dbReference type="EMBL" id="NRSD01000030">
    <property type="protein sequence ID" value="MBK1646653.1"/>
    <property type="molecule type" value="Genomic_DNA"/>
</dbReference>
<dbReference type="InterPro" id="IPR010169">
    <property type="entry name" value="AcOrn-deacetyl"/>
</dbReference>
<dbReference type="HAMAP" id="MF_01108">
    <property type="entry name" value="ArgE"/>
    <property type="match status" value="1"/>
</dbReference>
<feature type="domain" description="Peptidase M20 dimerisation" evidence="11">
    <location>
        <begin position="179"/>
        <end position="288"/>
    </location>
</feature>
<evidence type="ECO:0000256" key="7">
    <source>
        <dbReference type="ARBA" id="ARBA00022723"/>
    </source>
</evidence>
<evidence type="ECO:0000256" key="4">
    <source>
        <dbReference type="ARBA" id="ARBA00022490"/>
    </source>
</evidence>
<sequence>MPSQAPSLTSMLQGLIGTISVSSVNPAYDHGNRAVIELLASWLADTGFRVEILPLPRQPTKANLLATLGSGPGGLVLSGHTDTVPFDAHRWSYEPLRLTEADDRYYGLGTADMKSFLALAIEAARGLDARTLRQPLMILATADEESAMHGARALVESGRPLGRYAVIGEPTGLRPIRLQKGVMGEAIRLVGRSGHASDPSLGNSALDGMHEVMSALMEWRVALQEGQRHPGFRIPHPTLNLGHIHGGDNPNRICGECELHLDLRLLPGQQASELRAELSERVAEIAARRDLSWSLEPLFESIPPSETPAGSAIVQVAETLTGHPAGAVNFGTEAPFLTQLGMETIVLGPGQIEQAHQPDEYLALDQIAPTLTLLRALIQQFCVQPQA</sequence>
<keyword evidence="10" id="KW-0170">Cobalt</keyword>
<keyword evidence="9" id="KW-0862">Zinc</keyword>
<dbReference type="PANTHER" id="PTHR43808">
    <property type="entry name" value="ACETYLORNITHINE DEACETYLASE"/>
    <property type="match status" value="1"/>
</dbReference>
<evidence type="ECO:0000259" key="11">
    <source>
        <dbReference type="Pfam" id="PF07687"/>
    </source>
</evidence>
<dbReference type="Pfam" id="PF01546">
    <property type="entry name" value="Peptidase_M20"/>
    <property type="match status" value="1"/>
</dbReference>
<keyword evidence="5" id="KW-0055">Arginine biosynthesis</keyword>
<keyword evidence="8" id="KW-0378">Hydrolase</keyword>
<dbReference type="Proteomes" id="UP001138802">
    <property type="component" value="Unassembled WGS sequence"/>
</dbReference>
<gene>
    <name evidence="12" type="ORF">CKO25_18815</name>
</gene>
<comment type="subcellular location">
    <subcellularLocation>
        <location evidence="2">Cytoplasm</location>
    </subcellularLocation>
</comment>
<dbReference type="SUPFAM" id="SSF53187">
    <property type="entry name" value="Zn-dependent exopeptidases"/>
    <property type="match status" value="1"/>
</dbReference>
<accession>A0A9X1BB73</accession>
<dbReference type="AlphaFoldDB" id="A0A9X1BB73"/>
<dbReference type="NCBIfam" id="TIGR01892">
    <property type="entry name" value="AcOrn-deacetyl"/>
    <property type="match status" value="1"/>
</dbReference>
<evidence type="ECO:0000313" key="12">
    <source>
        <dbReference type="EMBL" id="MBK1646653.1"/>
    </source>
</evidence>
<dbReference type="GO" id="GO:0005737">
    <property type="term" value="C:cytoplasm"/>
    <property type="evidence" value="ECO:0007669"/>
    <property type="project" value="UniProtKB-SubCell"/>
</dbReference>
<evidence type="ECO:0000256" key="5">
    <source>
        <dbReference type="ARBA" id="ARBA00022571"/>
    </source>
</evidence>
<comment type="similarity">
    <text evidence="3">Belongs to the peptidase M20A family. ArgE subfamily.</text>
</comment>
<evidence type="ECO:0000256" key="3">
    <source>
        <dbReference type="ARBA" id="ARBA00005691"/>
    </source>
</evidence>
<evidence type="ECO:0000256" key="10">
    <source>
        <dbReference type="ARBA" id="ARBA00023285"/>
    </source>
</evidence>
<dbReference type="GO" id="GO:0046872">
    <property type="term" value="F:metal ion binding"/>
    <property type="evidence" value="ECO:0007669"/>
    <property type="project" value="UniProtKB-KW"/>
</dbReference>
<dbReference type="InterPro" id="IPR050072">
    <property type="entry name" value="Peptidase_M20A"/>
</dbReference>
<dbReference type="InterPro" id="IPR036264">
    <property type="entry name" value="Bact_exopeptidase_dim_dom"/>
</dbReference>
<dbReference type="GO" id="GO:0006526">
    <property type="term" value="P:L-arginine biosynthetic process"/>
    <property type="evidence" value="ECO:0007669"/>
    <property type="project" value="UniProtKB-KW"/>
</dbReference>
<comment type="cofactor">
    <cofactor evidence="1">
        <name>Zn(2+)</name>
        <dbReference type="ChEBI" id="CHEBI:29105"/>
    </cofactor>
</comment>
<evidence type="ECO:0000256" key="2">
    <source>
        <dbReference type="ARBA" id="ARBA00004496"/>
    </source>
</evidence>
<keyword evidence="7" id="KW-0479">Metal-binding</keyword>
<dbReference type="PROSITE" id="PS00759">
    <property type="entry name" value="ARGE_DAPE_CPG2_2"/>
    <property type="match status" value="1"/>
</dbReference>
<evidence type="ECO:0000256" key="9">
    <source>
        <dbReference type="ARBA" id="ARBA00022833"/>
    </source>
</evidence>
<evidence type="ECO:0000256" key="6">
    <source>
        <dbReference type="ARBA" id="ARBA00022605"/>
    </source>
</evidence>
<dbReference type="GO" id="GO:0008777">
    <property type="term" value="F:acetylornithine deacetylase activity"/>
    <property type="evidence" value="ECO:0007669"/>
    <property type="project" value="TreeGrafter"/>
</dbReference>
<dbReference type="CDD" id="cd03894">
    <property type="entry name" value="M20_ArgE"/>
    <property type="match status" value="1"/>
</dbReference>
<reference evidence="12 13" key="1">
    <citation type="journal article" date="2020" name="Microorganisms">
        <title>Osmotic Adaptation and Compatible Solute Biosynthesis of Phototrophic Bacteria as Revealed from Genome Analyses.</title>
        <authorList>
            <person name="Imhoff J.F."/>
            <person name="Rahn T."/>
            <person name="Kunzel S."/>
            <person name="Keller A."/>
            <person name="Neulinger S.C."/>
        </authorList>
    </citation>
    <scope>NUCLEOTIDE SEQUENCE [LARGE SCALE GENOMIC DNA]</scope>
    <source>
        <strain evidence="12 13">DSM 21303</strain>
    </source>
</reference>
<dbReference type="NCBIfam" id="NF003474">
    <property type="entry name" value="PRK05111.1"/>
    <property type="match status" value="1"/>
</dbReference>
<dbReference type="InterPro" id="IPR001261">
    <property type="entry name" value="ArgE/DapE_CS"/>
</dbReference>
<dbReference type="Gene3D" id="3.40.630.10">
    <property type="entry name" value="Zn peptidases"/>
    <property type="match status" value="1"/>
</dbReference>